<sequence length="199" mass="21849">MGGDSFSSEDGRVKEIEQREDDGDMHKQYSMDMVVPDSTADRSQDIGLQKFMGVNEEKGDFSFVGLETGDVERVSDTRDEGFGVNEGERFSVSPAVVGDRLDMGCMRREVLRVLEVLSEVPSWSSDETVAVMNRVDDDIQIGLDIAKLERQPGNVTTSEQVVEGTGTDGVLSRRALDSQLIPLNGKMRKKEVVVACNPG</sequence>
<keyword evidence="3" id="KW-1185">Reference proteome</keyword>
<dbReference type="Proteomes" id="UP001472677">
    <property type="component" value="Unassembled WGS sequence"/>
</dbReference>
<name>A0ABR2EIQ3_9ROSI</name>
<dbReference type="EMBL" id="JBBPBM010000013">
    <property type="protein sequence ID" value="KAK8561062.1"/>
    <property type="molecule type" value="Genomic_DNA"/>
</dbReference>
<evidence type="ECO:0000256" key="1">
    <source>
        <dbReference type="SAM" id="MobiDB-lite"/>
    </source>
</evidence>
<organism evidence="2 3">
    <name type="scientific">Hibiscus sabdariffa</name>
    <name type="common">roselle</name>
    <dbReference type="NCBI Taxonomy" id="183260"/>
    <lineage>
        <taxon>Eukaryota</taxon>
        <taxon>Viridiplantae</taxon>
        <taxon>Streptophyta</taxon>
        <taxon>Embryophyta</taxon>
        <taxon>Tracheophyta</taxon>
        <taxon>Spermatophyta</taxon>
        <taxon>Magnoliopsida</taxon>
        <taxon>eudicotyledons</taxon>
        <taxon>Gunneridae</taxon>
        <taxon>Pentapetalae</taxon>
        <taxon>rosids</taxon>
        <taxon>malvids</taxon>
        <taxon>Malvales</taxon>
        <taxon>Malvaceae</taxon>
        <taxon>Malvoideae</taxon>
        <taxon>Hibiscus</taxon>
    </lineage>
</organism>
<protein>
    <submittedName>
        <fullName evidence="2">Uncharacterized protein</fullName>
    </submittedName>
</protein>
<evidence type="ECO:0000313" key="3">
    <source>
        <dbReference type="Proteomes" id="UP001472677"/>
    </source>
</evidence>
<proteinExistence type="predicted"/>
<comment type="caution">
    <text evidence="2">The sequence shown here is derived from an EMBL/GenBank/DDBJ whole genome shotgun (WGS) entry which is preliminary data.</text>
</comment>
<evidence type="ECO:0000313" key="2">
    <source>
        <dbReference type="EMBL" id="KAK8561062.1"/>
    </source>
</evidence>
<gene>
    <name evidence="2" type="ORF">V6N12_048138</name>
</gene>
<reference evidence="2 3" key="1">
    <citation type="journal article" date="2024" name="G3 (Bethesda)">
        <title>Genome assembly of Hibiscus sabdariffa L. provides insights into metabolisms of medicinal natural products.</title>
        <authorList>
            <person name="Kim T."/>
        </authorList>
    </citation>
    <scope>NUCLEOTIDE SEQUENCE [LARGE SCALE GENOMIC DNA]</scope>
    <source>
        <strain evidence="2">TK-2024</strain>
        <tissue evidence="2">Old leaves</tissue>
    </source>
</reference>
<feature type="region of interest" description="Disordered" evidence="1">
    <location>
        <begin position="1"/>
        <end position="28"/>
    </location>
</feature>
<accession>A0ABR2EIQ3</accession>